<keyword evidence="1" id="KW-0012">Acyltransferase</keyword>
<dbReference type="GO" id="GO:0009922">
    <property type="term" value="F:fatty acid elongase activity"/>
    <property type="evidence" value="ECO:0007669"/>
    <property type="project" value="UniProtKB-EC"/>
</dbReference>
<keyword evidence="3" id="KW-0812">Transmembrane</keyword>
<dbReference type="EMBL" id="JAAWWB010000026">
    <property type="protein sequence ID" value="KAG6750453.1"/>
    <property type="molecule type" value="Genomic_DNA"/>
</dbReference>
<protein>
    <recommendedName>
        <fullName evidence="4">FAE domain-containing protein</fullName>
    </recommendedName>
</protein>
<dbReference type="GO" id="GO:0016020">
    <property type="term" value="C:membrane"/>
    <property type="evidence" value="ECO:0007669"/>
    <property type="project" value="InterPro"/>
</dbReference>
<dbReference type="Pfam" id="PF08392">
    <property type="entry name" value="FAE1_CUT1_RppA"/>
    <property type="match status" value="2"/>
</dbReference>
<evidence type="ECO:0000313" key="6">
    <source>
        <dbReference type="Proteomes" id="UP000886885"/>
    </source>
</evidence>
<accession>A0A8X7YL25</accession>
<dbReference type="GO" id="GO:0006633">
    <property type="term" value="P:fatty acid biosynthetic process"/>
    <property type="evidence" value="ECO:0007669"/>
    <property type="project" value="InterPro"/>
</dbReference>
<dbReference type="Proteomes" id="UP000886885">
    <property type="component" value="Chromosome 13D"/>
</dbReference>
<reference evidence="5" key="1">
    <citation type="journal article" date="2020" name="bioRxiv">
        <title>Hybrid origin of Populus tomentosa Carr. identified through genome sequencing and phylogenomic analysis.</title>
        <authorList>
            <person name="An X."/>
            <person name="Gao K."/>
            <person name="Chen Z."/>
            <person name="Li J."/>
            <person name="Yang X."/>
            <person name="Yang X."/>
            <person name="Zhou J."/>
            <person name="Guo T."/>
            <person name="Zhao T."/>
            <person name="Huang S."/>
            <person name="Miao D."/>
            <person name="Khan W.U."/>
            <person name="Rao P."/>
            <person name="Ye M."/>
            <person name="Lei B."/>
            <person name="Liao W."/>
            <person name="Wang J."/>
            <person name="Ji L."/>
            <person name="Li Y."/>
            <person name="Guo B."/>
            <person name="Mustafa N.S."/>
            <person name="Li S."/>
            <person name="Yun Q."/>
            <person name="Keller S.R."/>
            <person name="Mao J."/>
            <person name="Zhang R."/>
            <person name="Strauss S.H."/>
        </authorList>
    </citation>
    <scope>NUCLEOTIDE SEQUENCE</scope>
    <source>
        <strain evidence="5">GM15</strain>
        <tissue evidence="5">Leaf</tissue>
    </source>
</reference>
<keyword evidence="1" id="KW-0808">Transferase</keyword>
<comment type="catalytic activity">
    <reaction evidence="2">
        <text>a very-long-chain acyl-CoA + malonyl-CoA + H(+) = a very-long-chain 3-oxoacyl-CoA + CO2 + CoA</text>
        <dbReference type="Rhea" id="RHEA:32727"/>
        <dbReference type="ChEBI" id="CHEBI:15378"/>
        <dbReference type="ChEBI" id="CHEBI:16526"/>
        <dbReference type="ChEBI" id="CHEBI:57287"/>
        <dbReference type="ChEBI" id="CHEBI:57384"/>
        <dbReference type="ChEBI" id="CHEBI:90725"/>
        <dbReference type="ChEBI" id="CHEBI:90736"/>
        <dbReference type="EC" id="2.3.1.199"/>
    </reaction>
</comment>
<keyword evidence="6" id="KW-1185">Reference proteome</keyword>
<name>A0A8X7YL25_POPTO</name>
<evidence type="ECO:0000256" key="1">
    <source>
        <dbReference type="ARBA" id="ARBA00023315"/>
    </source>
</evidence>
<sequence length="375" mass="42368">MAKDQSFMLEETRIAEILILVADFKVLAAVTLSVAIALYLSFKSKHVYLVDFMCYKAPNTLRVPLSTLIEHVERWGKFDSKTIEFQTKISERSGMGNETYLPTGVHQFPCDPSLSSTIEEVEMVLFTIVQDLFTKHRIDPKSVDIIITNCSLCWPFVNIASSRPPQSAHQLFGSSPQSMESVSSNMYHGQLKSMLLANCLFRMGGAAILLSNRKSDREIAKYELQHLVRTHLGSKDNSYKCVVQEADDEGYTGLIQYGLSIMWRKVWPPAKKRGSYIPDFKKAFDHFCIHAGGRAVIGAIKEFLKLKGRDVEASKMTLIGRVRQGDRVWQLAFGSGFKCNSAVWKCISKIKPDNLNVWSDRIDQYPVEVPAVMDH</sequence>
<evidence type="ECO:0000259" key="4">
    <source>
        <dbReference type="Pfam" id="PF08392"/>
    </source>
</evidence>
<proteinExistence type="predicted"/>
<feature type="domain" description="FAE" evidence="4">
    <location>
        <begin position="178"/>
        <end position="254"/>
    </location>
</feature>
<feature type="transmembrane region" description="Helical" evidence="3">
    <location>
        <begin position="17"/>
        <end position="40"/>
    </location>
</feature>
<keyword evidence="3" id="KW-0472">Membrane</keyword>
<dbReference type="OrthoDB" id="329835at2759"/>
<dbReference type="InterPro" id="IPR013601">
    <property type="entry name" value="FAE1_typ3_polyketide_synth"/>
</dbReference>
<dbReference type="InterPro" id="IPR012392">
    <property type="entry name" value="3-ktacl-CoA_syn"/>
</dbReference>
<keyword evidence="3" id="KW-1133">Transmembrane helix</keyword>
<evidence type="ECO:0000313" key="5">
    <source>
        <dbReference type="EMBL" id="KAG6750453.1"/>
    </source>
</evidence>
<gene>
    <name evidence="5" type="ORF">POTOM_044946</name>
</gene>
<comment type="caution">
    <text evidence="5">The sequence shown here is derived from an EMBL/GenBank/DDBJ whole genome shotgun (WGS) entry which is preliminary data.</text>
</comment>
<organism evidence="5 6">
    <name type="scientific">Populus tomentosa</name>
    <name type="common">Chinese white poplar</name>
    <dbReference type="NCBI Taxonomy" id="118781"/>
    <lineage>
        <taxon>Eukaryota</taxon>
        <taxon>Viridiplantae</taxon>
        <taxon>Streptophyta</taxon>
        <taxon>Embryophyta</taxon>
        <taxon>Tracheophyta</taxon>
        <taxon>Spermatophyta</taxon>
        <taxon>Magnoliopsida</taxon>
        <taxon>eudicotyledons</taxon>
        <taxon>Gunneridae</taxon>
        <taxon>Pentapetalae</taxon>
        <taxon>rosids</taxon>
        <taxon>fabids</taxon>
        <taxon>Malpighiales</taxon>
        <taxon>Salicaceae</taxon>
        <taxon>Saliceae</taxon>
        <taxon>Populus</taxon>
    </lineage>
</organism>
<dbReference type="AlphaFoldDB" id="A0A8X7YL25"/>
<evidence type="ECO:0000256" key="3">
    <source>
        <dbReference type="SAM" id="Phobius"/>
    </source>
</evidence>
<feature type="domain" description="FAE" evidence="4">
    <location>
        <begin position="40"/>
        <end position="155"/>
    </location>
</feature>
<evidence type="ECO:0000256" key="2">
    <source>
        <dbReference type="ARBA" id="ARBA00047375"/>
    </source>
</evidence>
<dbReference type="PANTHER" id="PTHR31561">
    <property type="entry name" value="3-KETOACYL-COA SYNTHASE"/>
    <property type="match status" value="1"/>
</dbReference>